<keyword evidence="1" id="KW-0732">Signal</keyword>
<dbReference type="EMBL" id="JAVIIP010000004">
    <property type="protein sequence ID" value="MDX8537792.1"/>
    <property type="molecule type" value="Genomic_DNA"/>
</dbReference>
<evidence type="ECO:0000313" key="2">
    <source>
        <dbReference type="EMBL" id="MDX8537792.1"/>
    </source>
</evidence>
<gene>
    <name evidence="2" type="ORF">RFM23_09175</name>
</gene>
<dbReference type="Proteomes" id="UP001276564">
    <property type="component" value="Unassembled WGS sequence"/>
</dbReference>
<evidence type="ECO:0000313" key="3">
    <source>
        <dbReference type="Proteomes" id="UP001276564"/>
    </source>
</evidence>
<protein>
    <submittedName>
        <fullName evidence="2">Uncharacterized protein</fullName>
    </submittedName>
</protein>
<keyword evidence="3" id="KW-1185">Reference proteome</keyword>
<accession>A0ABU5AKH4</accession>
<sequence>MRALGFSAIGFASVLLSTFAWWVAAPSGAAAATTTNLHELCRQVKNDDTIRPYSHDLYDGTAKAFKKLFPDAKAAPQESELQAQASYRCMNGKVLVCFVGANLPCAGMNAARDNPGADGFCNANPNDDVVPAFATGHDAVYSYKCRNGKAEVTGNPWQLDKRGFAAKLWTVLPGN</sequence>
<organism evidence="2 3">
    <name type="scientific">Mesorhizobium abyssinicae</name>
    <dbReference type="NCBI Taxonomy" id="1209958"/>
    <lineage>
        <taxon>Bacteria</taxon>
        <taxon>Pseudomonadati</taxon>
        <taxon>Pseudomonadota</taxon>
        <taxon>Alphaproteobacteria</taxon>
        <taxon>Hyphomicrobiales</taxon>
        <taxon>Phyllobacteriaceae</taxon>
        <taxon>Mesorhizobium</taxon>
    </lineage>
</organism>
<dbReference type="RefSeq" id="WP_320320150.1">
    <property type="nucleotide sequence ID" value="NZ_JAVIIP010000004.1"/>
</dbReference>
<proteinExistence type="predicted"/>
<feature type="signal peptide" evidence="1">
    <location>
        <begin position="1"/>
        <end position="31"/>
    </location>
</feature>
<evidence type="ECO:0000256" key="1">
    <source>
        <dbReference type="SAM" id="SignalP"/>
    </source>
</evidence>
<comment type="caution">
    <text evidence="2">The sequence shown here is derived from an EMBL/GenBank/DDBJ whole genome shotgun (WGS) entry which is preliminary data.</text>
</comment>
<feature type="chain" id="PRO_5045961702" evidence="1">
    <location>
        <begin position="32"/>
        <end position="175"/>
    </location>
</feature>
<name>A0ABU5AKH4_9HYPH</name>
<reference evidence="2 3" key="1">
    <citation type="submission" date="2023-08" db="EMBL/GenBank/DDBJ databases">
        <title>Implementing the SeqCode for naming new Mesorhizobium species isolated from Vachellia karroo root nodules.</title>
        <authorList>
            <person name="Van Lill M."/>
        </authorList>
    </citation>
    <scope>NUCLEOTIDE SEQUENCE [LARGE SCALE GENOMIC DNA]</scope>
    <source>
        <strain evidence="2 3">VK4B</strain>
    </source>
</reference>